<name>A0AAE9LS99_9GAMM</name>
<dbReference type="Pfam" id="PF00078">
    <property type="entry name" value="RVT_1"/>
    <property type="match status" value="1"/>
</dbReference>
<reference evidence="2" key="1">
    <citation type="submission" date="2022-06" db="EMBL/GenBank/DDBJ databases">
        <title>Isolation, identification and characterization of iprodione-degrading strains in Lhasa, Tibet.</title>
        <authorList>
            <person name="Pan H."/>
        </authorList>
    </citation>
    <scope>NUCLEOTIDE SEQUENCE</scope>
    <source>
        <strain evidence="2">Y-23</strain>
    </source>
</reference>
<accession>A0AAE9LS99</accession>
<keyword evidence="2" id="KW-0695">RNA-directed DNA polymerase</keyword>
<keyword evidence="3" id="KW-1185">Reference proteome</keyword>
<dbReference type="PROSITE" id="PS50878">
    <property type="entry name" value="RT_POL"/>
    <property type="match status" value="1"/>
</dbReference>
<dbReference type="EMBL" id="CP098732">
    <property type="protein sequence ID" value="USE83849.1"/>
    <property type="molecule type" value="Genomic_DNA"/>
</dbReference>
<sequence>MPQKNLIKHSDFDRVLITETLPYETPIIFSNDGLYNRVKNIENSSDFERKLIKSIVFGDNDQLKYKSTKPYLYKIRKNALEYRRLALLHPLSQWKIRDFYKDYSKLILYFCNNSPASIRTPKSIASSFFSKSSWENIYKYKTSSFTSETVDGYAKHTPSFFSYKGYDRLYKFFNSTDYFSLEKKYQVQMTLDVSKCFDSIYTHSMAWATKEKEFIKKNLKSSSFGNDFDIVIRHGNDNETNGIPIGPEVSRIFSEIIFQKIDNIVINNLSQNSILFDNHYVFRRYVDDVYIFATNEELAKKVYSTYSDILMKFNLHTNSSKSTITFRPFSSKKSQLIYGANDLIDSFFEKFLKKDENNRLKPKVIYSSWRLNRSFIDSVRSLCGINQVTYNEISSFFISSINERIKRLIDVDGEIELIEIQNYAKALKTILDVLFFLYSVAPSVSSSYKLSTSIILIIRFVRLKLVDYEEEICHKIYDLTIKLIQDESQGHHVTPASGFIHLENLNILLSVRELGESYLIPESVINDICSNEESYSYFTVISYLFYIKDASCYSNIRDKLIKYLRSQFSDLSDITTNSEKAHLLLDVLSCPYIPSKFRKQWIKAISKKIHISPSLNDTDVNNITTQMIGSTWQINWAEIDLLNSLEKKELKRAY</sequence>
<dbReference type="InterPro" id="IPR000477">
    <property type="entry name" value="RT_dom"/>
</dbReference>
<proteinExistence type="predicted"/>
<keyword evidence="2" id="KW-0548">Nucleotidyltransferase</keyword>
<keyword evidence="2" id="KW-0808">Transferase</keyword>
<dbReference type="NCBIfam" id="NF041748">
    <property type="entry name" value="Drt3b"/>
    <property type="match status" value="1"/>
</dbReference>
<dbReference type="KEGG" id="atz:M5E07_03140"/>
<evidence type="ECO:0000313" key="3">
    <source>
        <dbReference type="Proteomes" id="UP001056716"/>
    </source>
</evidence>
<evidence type="ECO:0000259" key="1">
    <source>
        <dbReference type="PROSITE" id="PS50878"/>
    </source>
</evidence>
<feature type="domain" description="Reverse transcriptase" evidence="1">
    <location>
        <begin position="54"/>
        <end position="343"/>
    </location>
</feature>
<protein>
    <submittedName>
        <fullName evidence="2">RNA-directed DNA polymerase</fullName>
    </submittedName>
</protein>
<gene>
    <name evidence="2" type="ORF">M5E07_03140</name>
</gene>
<evidence type="ECO:0000313" key="2">
    <source>
        <dbReference type="EMBL" id="USE83849.1"/>
    </source>
</evidence>
<dbReference type="AlphaFoldDB" id="A0AAE9LS99"/>
<organism evidence="2 3">
    <name type="scientific">Acinetobacter tibetensis</name>
    <dbReference type="NCBI Taxonomy" id="2943497"/>
    <lineage>
        <taxon>Bacteria</taxon>
        <taxon>Pseudomonadati</taxon>
        <taxon>Pseudomonadota</taxon>
        <taxon>Gammaproteobacteria</taxon>
        <taxon>Moraxellales</taxon>
        <taxon>Moraxellaceae</taxon>
        <taxon>Acinetobacter</taxon>
    </lineage>
</organism>
<dbReference type="RefSeq" id="WP_252221823.1">
    <property type="nucleotide sequence ID" value="NZ_CP098732.1"/>
</dbReference>
<dbReference type="Proteomes" id="UP001056716">
    <property type="component" value="Chromosome"/>
</dbReference>
<dbReference type="CDD" id="cd01646">
    <property type="entry name" value="RT_Bac_retron_I"/>
    <property type="match status" value="1"/>
</dbReference>
<dbReference type="GO" id="GO:0003964">
    <property type="term" value="F:RNA-directed DNA polymerase activity"/>
    <property type="evidence" value="ECO:0007669"/>
    <property type="project" value="UniProtKB-KW"/>
</dbReference>